<dbReference type="AlphaFoldDB" id="A0A1I6D3Q4"/>
<feature type="domain" description="Solute-binding protein family 5" evidence="1">
    <location>
        <begin position="58"/>
        <end position="419"/>
    </location>
</feature>
<dbReference type="GO" id="GO:0043190">
    <property type="term" value="C:ATP-binding cassette (ABC) transporter complex"/>
    <property type="evidence" value="ECO:0007669"/>
    <property type="project" value="InterPro"/>
</dbReference>
<organism evidence="2 3">
    <name type="scientific">Lentzea waywayandensis</name>
    <dbReference type="NCBI Taxonomy" id="84724"/>
    <lineage>
        <taxon>Bacteria</taxon>
        <taxon>Bacillati</taxon>
        <taxon>Actinomycetota</taxon>
        <taxon>Actinomycetes</taxon>
        <taxon>Pseudonocardiales</taxon>
        <taxon>Pseudonocardiaceae</taxon>
        <taxon>Lentzea</taxon>
    </lineage>
</organism>
<dbReference type="CDD" id="cd08501">
    <property type="entry name" value="PBP2_Lpqw"/>
    <property type="match status" value="1"/>
</dbReference>
<protein>
    <submittedName>
        <fullName evidence="2">Peptide/nickel transport system substrate-binding protein</fullName>
    </submittedName>
</protein>
<dbReference type="PANTHER" id="PTHR30290">
    <property type="entry name" value="PERIPLASMIC BINDING COMPONENT OF ABC TRANSPORTER"/>
    <property type="match status" value="1"/>
</dbReference>
<evidence type="ECO:0000313" key="2">
    <source>
        <dbReference type="EMBL" id="SFR00104.1"/>
    </source>
</evidence>
<evidence type="ECO:0000313" key="3">
    <source>
        <dbReference type="Proteomes" id="UP000198583"/>
    </source>
</evidence>
<dbReference type="STRING" id="84724.SAMN04488564_1011017"/>
<proteinExistence type="predicted"/>
<dbReference type="PANTHER" id="PTHR30290:SF65">
    <property type="entry name" value="MONOACYL PHOSPHATIDYLINOSITOL TETRAMANNOSIDE-BINDING PROTEIN LPQW-RELATED"/>
    <property type="match status" value="1"/>
</dbReference>
<dbReference type="GO" id="GO:0015833">
    <property type="term" value="P:peptide transport"/>
    <property type="evidence" value="ECO:0007669"/>
    <property type="project" value="TreeGrafter"/>
</dbReference>
<accession>A0A1I6D3Q4</accession>
<dbReference type="Pfam" id="PF00496">
    <property type="entry name" value="SBP_bac_5"/>
    <property type="match status" value="1"/>
</dbReference>
<dbReference type="InterPro" id="IPR039424">
    <property type="entry name" value="SBP_5"/>
</dbReference>
<evidence type="ECO:0000259" key="1">
    <source>
        <dbReference type="Pfam" id="PF00496"/>
    </source>
</evidence>
<dbReference type="GO" id="GO:0042597">
    <property type="term" value="C:periplasmic space"/>
    <property type="evidence" value="ECO:0007669"/>
    <property type="project" value="UniProtKB-ARBA"/>
</dbReference>
<dbReference type="Proteomes" id="UP000198583">
    <property type="component" value="Unassembled WGS sequence"/>
</dbReference>
<gene>
    <name evidence="2" type="ORF">SAMN04488564_1011017</name>
</gene>
<dbReference type="GO" id="GO:1904680">
    <property type="term" value="F:peptide transmembrane transporter activity"/>
    <property type="evidence" value="ECO:0007669"/>
    <property type="project" value="TreeGrafter"/>
</dbReference>
<sequence length="499" mass="54559">MPGQPIEQGNPFHADANLPADRMWFWYNAAAITYSPTGDAQYNPDYFSDVKVEFGGGNQKVTIRINPNATFNDGTPIDYHAIEATWRANSGSNSGFFSGDVILYSRITSVRSGKDAKEAVIDFDGVNPAWSALFTTFLHPKAAADAASFNTAYLSKVQPEWGTGPYVVTTYDARTGDATFERNPKWWGKKGRLDKRIAVGLTHQASINAFRNGELDYVVSGSSDQLRQISDVPGTEIRKGGSPFQYALFLNSKAPILSDLAVRKAVLESVNRSQLASISLQGLDYQEPLPGSLVYYPFQRGYEDNVSEVIKFNPEGAKKDLDASGWRLGSDGVREKDGKRLELGYTIFGDDPLQKAMLGALTKQLEPIGVKVEARPSSEADYETVIRGRQFDIFFLGNRSLDPFGARYLDSFYGSTNKQNISGVGTPELDSKIEAAVEIAELDAQVAMANEVEREGLALYGVAPIYSGPSIYGVTKELANIGATIFGTPLPETIGWQKP</sequence>
<dbReference type="PIRSF" id="PIRSF002741">
    <property type="entry name" value="MppA"/>
    <property type="match status" value="1"/>
</dbReference>
<dbReference type="InterPro" id="IPR030678">
    <property type="entry name" value="Peptide/Ni-bd"/>
</dbReference>
<dbReference type="EMBL" id="FOYL01000001">
    <property type="protein sequence ID" value="SFR00104.1"/>
    <property type="molecule type" value="Genomic_DNA"/>
</dbReference>
<reference evidence="3" key="1">
    <citation type="submission" date="2016-10" db="EMBL/GenBank/DDBJ databases">
        <authorList>
            <person name="Varghese N."/>
            <person name="Submissions S."/>
        </authorList>
    </citation>
    <scope>NUCLEOTIDE SEQUENCE [LARGE SCALE GENOMIC DNA]</scope>
    <source>
        <strain evidence="3">DSM 44232</strain>
    </source>
</reference>
<name>A0A1I6D3Q4_9PSEU</name>
<dbReference type="Gene3D" id="3.90.76.10">
    <property type="entry name" value="Dipeptide-binding Protein, Domain 1"/>
    <property type="match status" value="1"/>
</dbReference>
<dbReference type="Gene3D" id="3.40.190.10">
    <property type="entry name" value="Periplasmic binding protein-like II"/>
    <property type="match status" value="1"/>
</dbReference>
<dbReference type="InterPro" id="IPR000914">
    <property type="entry name" value="SBP_5_dom"/>
</dbReference>
<dbReference type="SUPFAM" id="SSF53850">
    <property type="entry name" value="Periplasmic binding protein-like II"/>
    <property type="match status" value="1"/>
</dbReference>
<keyword evidence="3" id="KW-1185">Reference proteome</keyword>
<dbReference type="Gene3D" id="3.10.105.10">
    <property type="entry name" value="Dipeptide-binding Protein, Domain 3"/>
    <property type="match status" value="1"/>
</dbReference>